<dbReference type="Proteomes" id="UP000827092">
    <property type="component" value="Unassembled WGS sequence"/>
</dbReference>
<evidence type="ECO:0000313" key="2">
    <source>
        <dbReference type="EMBL" id="KAG8185155.1"/>
    </source>
</evidence>
<proteinExistence type="predicted"/>
<reference evidence="2 3" key="1">
    <citation type="journal article" date="2022" name="Nat. Ecol. Evol.">
        <title>A masculinizing supergene underlies an exaggerated male reproductive morph in a spider.</title>
        <authorList>
            <person name="Hendrickx F."/>
            <person name="De Corte Z."/>
            <person name="Sonet G."/>
            <person name="Van Belleghem S.M."/>
            <person name="Kostlbacher S."/>
            <person name="Vangestel C."/>
        </authorList>
    </citation>
    <scope>NUCLEOTIDE SEQUENCE [LARGE SCALE GENOMIC DNA]</scope>
    <source>
        <strain evidence="2">W744_W776</strain>
    </source>
</reference>
<dbReference type="EMBL" id="JAFNEN010000344">
    <property type="protein sequence ID" value="KAG8185155.1"/>
    <property type="molecule type" value="Genomic_DNA"/>
</dbReference>
<sequence>MMASAVKRLESVDNPHRDRLREVPLEDYWHEFSSFDDQPPGDEDEDDCSKTPDEGEAEEEWLREAGFENLIDSELTEQDEADLIEDALATLTARQISAVKRRLDTLRASKKRRVPRHHTRARADVRQLFSSSNSPPESLSTLHSEPLSLVCQTPDDPPPNRWSPRRSPKIEEPPPASGGHLRLNTRALPPIPFLGHTGGFSLKEWGRGIECESPTSVEVLRYESRRSVVRDRDYGSLSSLSSVSTEPLSSLETGFQEISSRIASANDIQLQSSKEILTS</sequence>
<feature type="region of interest" description="Disordered" evidence="1">
    <location>
        <begin position="31"/>
        <end position="59"/>
    </location>
</feature>
<protein>
    <submittedName>
        <fullName evidence="2">Uncharacterized protein</fullName>
    </submittedName>
</protein>
<feature type="compositionally biased region" description="Low complexity" evidence="1">
    <location>
        <begin position="130"/>
        <end position="140"/>
    </location>
</feature>
<dbReference type="AlphaFoldDB" id="A0AAV6ULU6"/>
<comment type="caution">
    <text evidence="2">The sequence shown here is derived from an EMBL/GenBank/DDBJ whole genome shotgun (WGS) entry which is preliminary data.</text>
</comment>
<keyword evidence="3" id="KW-1185">Reference proteome</keyword>
<evidence type="ECO:0000256" key="1">
    <source>
        <dbReference type="SAM" id="MobiDB-lite"/>
    </source>
</evidence>
<gene>
    <name evidence="2" type="ORF">JTE90_005134</name>
</gene>
<feature type="compositionally biased region" description="Basic residues" evidence="1">
    <location>
        <begin position="108"/>
        <end position="120"/>
    </location>
</feature>
<accession>A0AAV6ULU6</accession>
<feature type="region of interest" description="Disordered" evidence="1">
    <location>
        <begin position="107"/>
        <end position="181"/>
    </location>
</feature>
<name>A0AAV6ULU6_9ARAC</name>
<organism evidence="2 3">
    <name type="scientific">Oedothorax gibbosus</name>
    <dbReference type="NCBI Taxonomy" id="931172"/>
    <lineage>
        <taxon>Eukaryota</taxon>
        <taxon>Metazoa</taxon>
        <taxon>Ecdysozoa</taxon>
        <taxon>Arthropoda</taxon>
        <taxon>Chelicerata</taxon>
        <taxon>Arachnida</taxon>
        <taxon>Araneae</taxon>
        <taxon>Araneomorphae</taxon>
        <taxon>Entelegynae</taxon>
        <taxon>Araneoidea</taxon>
        <taxon>Linyphiidae</taxon>
        <taxon>Erigoninae</taxon>
        <taxon>Oedothorax</taxon>
    </lineage>
</organism>
<evidence type="ECO:0000313" key="3">
    <source>
        <dbReference type="Proteomes" id="UP000827092"/>
    </source>
</evidence>